<dbReference type="RefSeq" id="WP_327787665.1">
    <property type="nucleotide sequence ID" value="NZ_JARGEQ010000016.1"/>
</dbReference>
<dbReference type="AlphaFoldDB" id="A0AAP3UYS2"/>
<sequence>MVLHVTNGDDAAWAIEAATGAATVLPWRDVLHDGPVPAGLDLERLSAVRAAFLAGELGLDEEQVRADFCSRDTALTAALAGGGPIVLWFEHDLYDQLQLLQVLDLVAGAGEGVAARVRLAQAGDHLALQPAQALVGLLAGAAPLAAGQLALARRAWAAFREPDPQACAGLLERPAELAGLPFLGAALRRLMEELPAPGTGLGRTERQILELLAAGPRPPGPLFGAAAALEEAAFMGDWSFFQRLRALAAGPVPLIAGIDPAAPLPHEGEAARHLWSACRLTLTPVGRDVLAGRQDRLALQEPRRWQGGTLLEPGTPWRWDPVASRLLQES</sequence>
<accession>A0AAP3UYS2</accession>
<organism evidence="1 2">
    <name type="scientific">Marinimicrococcus flavescens</name>
    <dbReference type="NCBI Taxonomy" id="3031815"/>
    <lineage>
        <taxon>Bacteria</taxon>
        <taxon>Pseudomonadati</taxon>
        <taxon>Pseudomonadota</taxon>
        <taxon>Alphaproteobacteria</taxon>
        <taxon>Geminicoccales</taxon>
        <taxon>Geminicoccaceae</taxon>
        <taxon>Marinimicrococcus</taxon>
    </lineage>
</organism>
<dbReference type="EMBL" id="JARGEQ010000016">
    <property type="protein sequence ID" value="MDF1585251.1"/>
    <property type="molecule type" value="Genomic_DNA"/>
</dbReference>
<dbReference type="Proteomes" id="UP001301140">
    <property type="component" value="Unassembled WGS sequence"/>
</dbReference>
<evidence type="ECO:0000313" key="1">
    <source>
        <dbReference type="EMBL" id="MDF1585251.1"/>
    </source>
</evidence>
<protein>
    <recommendedName>
        <fullName evidence="3">DUF1835 domain-containing protein</fullName>
    </recommendedName>
</protein>
<evidence type="ECO:0008006" key="3">
    <source>
        <dbReference type="Google" id="ProtNLM"/>
    </source>
</evidence>
<gene>
    <name evidence="1" type="ORF">PZ740_02500</name>
</gene>
<evidence type="ECO:0000313" key="2">
    <source>
        <dbReference type="Proteomes" id="UP001301140"/>
    </source>
</evidence>
<reference evidence="1 2" key="1">
    <citation type="submission" date="2023-03" db="EMBL/GenBank/DDBJ databases">
        <title>YIM 152171 draft genome.</title>
        <authorList>
            <person name="Yang Z."/>
        </authorList>
    </citation>
    <scope>NUCLEOTIDE SEQUENCE [LARGE SCALE GENOMIC DNA]</scope>
    <source>
        <strain evidence="1 2">YIM 152171</strain>
    </source>
</reference>
<proteinExistence type="predicted"/>
<comment type="caution">
    <text evidence="1">The sequence shown here is derived from an EMBL/GenBank/DDBJ whole genome shotgun (WGS) entry which is preliminary data.</text>
</comment>
<keyword evidence="2" id="KW-1185">Reference proteome</keyword>
<name>A0AAP3UYS2_9PROT</name>